<dbReference type="EMBL" id="PKMF04000186">
    <property type="protein sequence ID" value="KAK7844365.1"/>
    <property type="molecule type" value="Genomic_DNA"/>
</dbReference>
<keyword evidence="2" id="KW-1185">Reference proteome</keyword>
<gene>
    <name evidence="1" type="ORF">CFP56_010928</name>
</gene>
<evidence type="ECO:0000313" key="2">
    <source>
        <dbReference type="Proteomes" id="UP000237347"/>
    </source>
</evidence>
<dbReference type="Proteomes" id="UP000237347">
    <property type="component" value="Unassembled WGS sequence"/>
</dbReference>
<organism evidence="1 2">
    <name type="scientific">Quercus suber</name>
    <name type="common">Cork oak</name>
    <dbReference type="NCBI Taxonomy" id="58331"/>
    <lineage>
        <taxon>Eukaryota</taxon>
        <taxon>Viridiplantae</taxon>
        <taxon>Streptophyta</taxon>
        <taxon>Embryophyta</taxon>
        <taxon>Tracheophyta</taxon>
        <taxon>Spermatophyta</taxon>
        <taxon>Magnoliopsida</taxon>
        <taxon>eudicotyledons</taxon>
        <taxon>Gunneridae</taxon>
        <taxon>Pentapetalae</taxon>
        <taxon>rosids</taxon>
        <taxon>fabids</taxon>
        <taxon>Fagales</taxon>
        <taxon>Fagaceae</taxon>
        <taxon>Quercus</taxon>
    </lineage>
</organism>
<reference evidence="1 2" key="1">
    <citation type="journal article" date="2018" name="Sci. Data">
        <title>The draft genome sequence of cork oak.</title>
        <authorList>
            <person name="Ramos A.M."/>
            <person name="Usie A."/>
            <person name="Barbosa P."/>
            <person name="Barros P.M."/>
            <person name="Capote T."/>
            <person name="Chaves I."/>
            <person name="Simoes F."/>
            <person name="Abreu I."/>
            <person name="Carrasquinho I."/>
            <person name="Faro C."/>
            <person name="Guimaraes J.B."/>
            <person name="Mendonca D."/>
            <person name="Nobrega F."/>
            <person name="Rodrigues L."/>
            <person name="Saibo N.J.M."/>
            <person name="Varela M.C."/>
            <person name="Egas C."/>
            <person name="Matos J."/>
            <person name="Miguel C.M."/>
            <person name="Oliveira M.M."/>
            <person name="Ricardo C.P."/>
            <person name="Goncalves S."/>
        </authorList>
    </citation>
    <scope>NUCLEOTIDE SEQUENCE [LARGE SCALE GENOMIC DNA]</scope>
    <source>
        <strain evidence="2">cv. HL8</strain>
    </source>
</reference>
<dbReference type="AlphaFoldDB" id="A0AAW0KZJ6"/>
<evidence type="ECO:0000313" key="1">
    <source>
        <dbReference type="EMBL" id="KAK7844365.1"/>
    </source>
</evidence>
<sequence>MTIARLDLCGGSCLETNLSTILNYSVFEYRLIDDSMWTTTPFTILPETGGNCGSNVIHQFVWFYRDGECSYNCPGNNMYSLFSSHIPGLG</sequence>
<proteinExistence type="predicted"/>
<accession>A0AAW0KZJ6</accession>
<protein>
    <submittedName>
        <fullName evidence="1">Uncharacterized protein</fullName>
    </submittedName>
</protein>
<comment type="caution">
    <text evidence="1">The sequence shown here is derived from an EMBL/GenBank/DDBJ whole genome shotgun (WGS) entry which is preliminary data.</text>
</comment>
<name>A0AAW0KZJ6_QUESU</name>